<comment type="caution">
    <text evidence="1">The sequence shown here is derived from an EMBL/GenBank/DDBJ whole genome shotgun (WGS) entry which is preliminary data.</text>
</comment>
<keyword evidence="2" id="KW-1185">Reference proteome</keyword>
<reference evidence="1" key="1">
    <citation type="journal article" date="2023" name="Mol. Phylogenet. Evol.">
        <title>Genome-scale phylogeny and comparative genomics of the fungal order Sordariales.</title>
        <authorList>
            <person name="Hensen N."/>
            <person name="Bonometti L."/>
            <person name="Westerberg I."/>
            <person name="Brannstrom I.O."/>
            <person name="Guillou S."/>
            <person name="Cros-Aarteil S."/>
            <person name="Calhoun S."/>
            <person name="Haridas S."/>
            <person name="Kuo A."/>
            <person name="Mondo S."/>
            <person name="Pangilinan J."/>
            <person name="Riley R."/>
            <person name="LaButti K."/>
            <person name="Andreopoulos B."/>
            <person name="Lipzen A."/>
            <person name="Chen C."/>
            <person name="Yan M."/>
            <person name="Daum C."/>
            <person name="Ng V."/>
            <person name="Clum A."/>
            <person name="Steindorff A."/>
            <person name="Ohm R.A."/>
            <person name="Martin F."/>
            <person name="Silar P."/>
            <person name="Natvig D.O."/>
            <person name="Lalanne C."/>
            <person name="Gautier V."/>
            <person name="Ament-Velasquez S.L."/>
            <person name="Kruys A."/>
            <person name="Hutchinson M.I."/>
            <person name="Powell A.J."/>
            <person name="Barry K."/>
            <person name="Miller A.N."/>
            <person name="Grigoriev I.V."/>
            <person name="Debuchy R."/>
            <person name="Gladieux P."/>
            <person name="Hiltunen Thoren M."/>
            <person name="Johannesson H."/>
        </authorList>
    </citation>
    <scope>NUCLEOTIDE SEQUENCE</scope>
    <source>
        <strain evidence="1">PSN324</strain>
    </source>
</reference>
<dbReference type="Proteomes" id="UP001321749">
    <property type="component" value="Unassembled WGS sequence"/>
</dbReference>
<organism evidence="1 2">
    <name type="scientific">Cladorrhinum samala</name>
    <dbReference type="NCBI Taxonomy" id="585594"/>
    <lineage>
        <taxon>Eukaryota</taxon>
        <taxon>Fungi</taxon>
        <taxon>Dikarya</taxon>
        <taxon>Ascomycota</taxon>
        <taxon>Pezizomycotina</taxon>
        <taxon>Sordariomycetes</taxon>
        <taxon>Sordariomycetidae</taxon>
        <taxon>Sordariales</taxon>
        <taxon>Podosporaceae</taxon>
        <taxon>Cladorrhinum</taxon>
    </lineage>
</organism>
<sequence>MACEAGKQYRIVVKYSVVSSYTNGNPWSVAVGGTTVTLGAGASVAWTQQSAVVTCAASSADNLVKFSLSSNNNRAARLLVDFVTVTPV</sequence>
<accession>A0AAV9HWD0</accession>
<proteinExistence type="predicted"/>
<name>A0AAV9HWD0_9PEZI</name>
<reference evidence="1" key="2">
    <citation type="submission" date="2023-06" db="EMBL/GenBank/DDBJ databases">
        <authorList>
            <consortium name="Lawrence Berkeley National Laboratory"/>
            <person name="Mondo S.J."/>
            <person name="Hensen N."/>
            <person name="Bonometti L."/>
            <person name="Westerberg I."/>
            <person name="Brannstrom I.O."/>
            <person name="Guillou S."/>
            <person name="Cros-Aarteil S."/>
            <person name="Calhoun S."/>
            <person name="Haridas S."/>
            <person name="Kuo A."/>
            <person name="Pangilinan J."/>
            <person name="Riley R."/>
            <person name="Labutti K."/>
            <person name="Andreopoulos B."/>
            <person name="Lipzen A."/>
            <person name="Chen C."/>
            <person name="Yanf M."/>
            <person name="Daum C."/>
            <person name="Ng V."/>
            <person name="Clum A."/>
            <person name="Steindorff A."/>
            <person name="Ohm R."/>
            <person name="Martin F."/>
            <person name="Silar P."/>
            <person name="Natvig D."/>
            <person name="Lalanne C."/>
            <person name="Gautier V."/>
            <person name="Ament-Velasquez S.L."/>
            <person name="Kruys A."/>
            <person name="Hutchinson M.I."/>
            <person name="Powell A.J."/>
            <person name="Barry K."/>
            <person name="Miller A.N."/>
            <person name="Grigoriev I.V."/>
            <person name="Debuchy R."/>
            <person name="Gladieux P."/>
            <person name="Thoren M.H."/>
            <person name="Johannesson H."/>
        </authorList>
    </citation>
    <scope>NUCLEOTIDE SEQUENCE</scope>
    <source>
        <strain evidence="1">PSN324</strain>
    </source>
</reference>
<evidence type="ECO:0000313" key="2">
    <source>
        <dbReference type="Proteomes" id="UP001321749"/>
    </source>
</evidence>
<dbReference type="AlphaFoldDB" id="A0AAV9HWD0"/>
<protein>
    <submittedName>
        <fullName evidence="1">Uncharacterized protein</fullName>
    </submittedName>
</protein>
<dbReference type="EMBL" id="MU864941">
    <property type="protein sequence ID" value="KAK4465184.1"/>
    <property type="molecule type" value="Genomic_DNA"/>
</dbReference>
<evidence type="ECO:0000313" key="1">
    <source>
        <dbReference type="EMBL" id="KAK4465184.1"/>
    </source>
</evidence>
<gene>
    <name evidence="1" type="ORF">QBC42DRAFT_314388</name>
</gene>